<sequence>MWTQLDDQNHHHFLLKIATRNGGITGNTRSCSLELNSAEQLEFCKLKVFTCCRLRRDTLCLRPSFVLKCRISGLASACVLDRFASSYASGKTLVMIQDASRSFSRFL</sequence>
<protein>
    <submittedName>
        <fullName evidence="2">Uncharacterized protein</fullName>
    </submittedName>
</protein>
<evidence type="ECO:0000313" key="1">
    <source>
        <dbReference type="Proteomes" id="UP000095287"/>
    </source>
</evidence>
<name>A0A1I7YZR2_9BILA</name>
<dbReference type="Proteomes" id="UP000095287">
    <property type="component" value="Unplaced"/>
</dbReference>
<proteinExistence type="predicted"/>
<keyword evidence="1" id="KW-1185">Reference proteome</keyword>
<reference evidence="2" key="1">
    <citation type="submission" date="2016-11" db="UniProtKB">
        <authorList>
            <consortium name="WormBaseParasite"/>
        </authorList>
    </citation>
    <scope>IDENTIFICATION</scope>
</reference>
<dbReference type="AlphaFoldDB" id="A0A1I7YZR2"/>
<evidence type="ECO:0000313" key="2">
    <source>
        <dbReference type="WBParaSite" id="L893_g21326.t1"/>
    </source>
</evidence>
<accession>A0A1I7YZR2</accession>
<dbReference type="WBParaSite" id="L893_g21326.t1">
    <property type="protein sequence ID" value="L893_g21326.t1"/>
    <property type="gene ID" value="L893_g21326"/>
</dbReference>
<organism evidence="1 2">
    <name type="scientific">Steinernema glaseri</name>
    <dbReference type="NCBI Taxonomy" id="37863"/>
    <lineage>
        <taxon>Eukaryota</taxon>
        <taxon>Metazoa</taxon>
        <taxon>Ecdysozoa</taxon>
        <taxon>Nematoda</taxon>
        <taxon>Chromadorea</taxon>
        <taxon>Rhabditida</taxon>
        <taxon>Tylenchina</taxon>
        <taxon>Panagrolaimomorpha</taxon>
        <taxon>Strongyloidoidea</taxon>
        <taxon>Steinernematidae</taxon>
        <taxon>Steinernema</taxon>
    </lineage>
</organism>